<keyword evidence="2" id="KW-1185">Reference proteome</keyword>
<dbReference type="Proteomes" id="UP000281553">
    <property type="component" value="Unassembled WGS sequence"/>
</dbReference>
<gene>
    <name evidence="1" type="ORF">DILT_LOCUS16563</name>
</gene>
<organism evidence="1 2">
    <name type="scientific">Dibothriocephalus latus</name>
    <name type="common">Fish tapeworm</name>
    <name type="synonym">Diphyllobothrium latum</name>
    <dbReference type="NCBI Taxonomy" id="60516"/>
    <lineage>
        <taxon>Eukaryota</taxon>
        <taxon>Metazoa</taxon>
        <taxon>Spiralia</taxon>
        <taxon>Lophotrochozoa</taxon>
        <taxon>Platyhelminthes</taxon>
        <taxon>Cestoda</taxon>
        <taxon>Eucestoda</taxon>
        <taxon>Diphyllobothriidea</taxon>
        <taxon>Diphyllobothriidae</taxon>
        <taxon>Dibothriocephalus</taxon>
    </lineage>
</organism>
<proteinExistence type="predicted"/>
<evidence type="ECO:0000313" key="2">
    <source>
        <dbReference type="Proteomes" id="UP000281553"/>
    </source>
</evidence>
<dbReference type="OrthoDB" id="6302757at2759"/>
<sequence>MGSNEFCLRGDRVVPLSFEEVDLLFILEPIIESRCVSLERSGIEEIILKADVGISCLRCGLLSTDDLDGRTLTQEFGMVARLKFLPLLTALKGTLALLEISADLLTGCIKTREAMRQISSLHGQLVNVSEFVVNFGQDLDDAPFYRPTLRTADLRPFLEMFPSVKCLEISVDIWDLKVNLAKLRRACPCLKTLLCSASNSEEDWMVGMVSPWRLESFYWEFAIEFTVEDLYALSGCVQASYILLRLRNSRPTFEEKHMKAVFARMPCLRWLVLIYLERSLICSQSPDSQTVEIVSTNTASWENLCRMFPQLFGKLWRRHIPKTHHPCQPDPDFSQPSP</sequence>
<accession>A0A3P7NCA4</accession>
<dbReference type="AlphaFoldDB" id="A0A3P7NCA4"/>
<evidence type="ECO:0008006" key="3">
    <source>
        <dbReference type="Google" id="ProtNLM"/>
    </source>
</evidence>
<dbReference type="EMBL" id="UYRU01085686">
    <property type="protein sequence ID" value="VDN34653.1"/>
    <property type="molecule type" value="Genomic_DNA"/>
</dbReference>
<protein>
    <recommendedName>
        <fullName evidence="3">F-box domain-containing protein</fullName>
    </recommendedName>
</protein>
<name>A0A3P7NCA4_DIBLA</name>
<reference evidence="1 2" key="1">
    <citation type="submission" date="2018-11" db="EMBL/GenBank/DDBJ databases">
        <authorList>
            <consortium name="Pathogen Informatics"/>
        </authorList>
    </citation>
    <scope>NUCLEOTIDE SEQUENCE [LARGE SCALE GENOMIC DNA]</scope>
</reference>
<evidence type="ECO:0000313" key="1">
    <source>
        <dbReference type="EMBL" id="VDN34653.1"/>
    </source>
</evidence>